<dbReference type="EMBL" id="JH795864">
    <property type="protein sequence ID" value="EJU01497.1"/>
    <property type="molecule type" value="Genomic_DNA"/>
</dbReference>
<accession>M5G6P8</accession>
<feature type="compositionally biased region" description="Basic and acidic residues" evidence="1">
    <location>
        <begin position="238"/>
        <end position="248"/>
    </location>
</feature>
<dbReference type="OMA" id="ISCHIRI"/>
<keyword evidence="3" id="KW-1185">Reference proteome</keyword>
<name>M5G6P8_DACPD</name>
<feature type="region of interest" description="Disordered" evidence="1">
    <location>
        <begin position="432"/>
        <end position="467"/>
    </location>
</feature>
<feature type="region of interest" description="Disordered" evidence="1">
    <location>
        <begin position="715"/>
        <end position="754"/>
    </location>
</feature>
<evidence type="ECO:0000313" key="3">
    <source>
        <dbReference type="Proteomes" id="UP000030653"/>
    </source>
</evidence>
<feature type="region of interest" description="Disordered" evidence="1">
    <location>
        <begin position="916"/>
        <end position="1139"/>
    </location>
</feature>
<feature type="compositionally biased region" description="Basic and acidic residues" evidence="1">
    <location>
        <begin position="675"/>
        <end position="694"/>
    </location>
</feature>
<organism evidence="2 3">
    <name type="scientific">Dacryopinax primogenitus (strain DJM 731)</name>
    <name type="common">Brown rot fungus</name>
    <dbReference type="NCBI Taxonomy" id="1858805"/>
    <lineage>
        <taxon>Eukaryota</taxon>
        <taxon>Fungi</taxon>
        <taxon>Dikarya</taxon>
        <taxon>Basidiomycota</taxon>
        <taxon>Agaricomycotina</taxon>
        <taxon>Dacrymycetes</taxon>
        <taxon>Dacrymycetales</taxon>
        <taxon>Dacrymycetaceae</taxon>
        <taxon>Dacryopinax</taxon>
    </lineage>
</organism>
<feature type="region of interest" description="Disordered" evidence="1">
    <location>
        <begin position="773"/>
        <end position="817"/>
    </location>
</feature>
<feature type="compositionally biased region" description="Polar residues" evidence="1">
    <location>
        <begin position="571"/>
        <end position="599"/>
    </location>
</feature>
<sequence length="1139" mass="125082">MNSIFRATSRLFFRSTPVASSVGLSHADSPSLAPHTSPAVYPRTPGGRALGVTVDSGRIGTLSVHGRKGQIIGLYPVDHIVTRIGSDISCHIRIYEATMPHFACNLRFDVETHEVHLDALHHSYKRNNIPVSISAMQGPLADGERISVLGHKFTWKYADDVKELTEEMLDMSVPGLRGFRMTIVSSFELQRHRAVNLPEFIAPAHSSKRLHRNTFPRGVESAPLAQSTPARVPRRGYRAPDDTPDSHLGDVSINSATSSVYNSDSSMHFGLTQDGDCYVALEEVDEATEPKDERTPHWVHKKISDRLVRRAGSVFSIKRMGDYVESQARQTPRPSRKLHVLDKTHVKYIPYCPEERKKSPEFDRASPTTPPHSSSYGPDKRLSDGFTVNQVEGPIAISTERSVVLRDQVLPRIENTILTTDDRPSEFVSNQAVVSSLGEGPSRRRRLLSTPARPAHTPSQGLFRTSTPRIASSYYHAPIHPGDTARPVPFHLRPDEQIILMHFDQAAQGWSTNNDQMAEEEDWPMDIDPPELPEAQIVQQVISNPPQQAGPSNSSLIPYMSPSRVQAVQKSRRGWTSTDSMSTNRRQAAQPYPTQITAEQRSKWKKDMLRNLEKKRRKENRKAQADANAQAQAQAQSTVQVEASETLRLEDDIIVAEDILSNSKTDTPLGSVNSDVDHENEIDKGESISSGERDDTLLVCNDPVAAQVAPPTIQVLDPVDTPEPQITSPPQPQITSPPTSLPAANASQGDPVKAAPLDTEMNEMLVSNLEQTTNLQLPEDDAAPTAGPTRRGSKRKVQDSTEPVDVPRATKVSRTAMGRKVKEVVPDVEATTVEAILEQPEADTNGRPTKTLPRTRKNVSKVVSEDSREATQPRCTTRSMTKNSGAAAVVSAGVQGNPASGQVQKLDTVLAPDQVAMGGQQAAAPEDAIPPEYLQLHRRPTRALRKKPRTASNIAQTQPLPVPVVHTRSTRRSKATAEPPVAQPLGDEDGVQEQPSAPGHGTVRQQTVPQKKSAKVTGKRRRAVEDEEPPAKSAESTGKVVVEDRVVNTADELPVPNSSKRRRTSRREPIVVEEPEEKPVRPTRRSRKPSTPAIDAPAQDAEIPSGRRTRSWAARNAGVQEAAVLPDPVPVRKSRTARK</sequence>
<proteinExistence type="predicted"/>
<feature type="compositionally biased region" description="Basic residues" evidence="1">
    <location>
        <begin position="936"/>
        <end position="949"/>
    </location>
</feature>
<feature type="region of interest" description="Disordered" evidence="1">
    <location>
        <begin position="352"/>
        <end position="385"/>
    </location>
</feature>
<feature type="region of interest" description="Disordered" evidence="1">
    <location>
        <begin position="666"/>
        <end position="694"/>
    </location>
</feature>
<dbReference type="HOGENOM" id="CLU_262390_0_0_1"/>
<evidence type="ECO:0000313" key="2">
    <source>
        <dbReference type="EMBL" id="EJU01497.1"/>
    </source>
</evidence>
<dbReference type="GeneID" id="63683640"/>
<feature type="region of interest" description="Disordered" evidence="1">
    <location>
        <begin position="571"/>
        <end position="603"/>
    </location>
</feature>
<feature type="region of interest" description="Disordered" evidence="1">
    <location>
        <begin position="615"/>
        <end position="637"/>
    </location>
</feature>
<dbReference type="AlphaFoldDB" id="M5G6P8"/>
<feature type="compositionally biased region" description="Polar residues" evidence="1">
    <location>
        <begin position="873"/>
        <end position="883"/>
    </location>
</feature>
<feature type="region of interest" description="Disordered" evidence="1">
    <location>
        <begin position="220"/>
        <end position="251"/>
    </location>
</feature>
<dbReference type="Proteomes" id="UP000030653">
    <property type="component" value="Unassembled WGS sequence"/>
</dbReference>
<dbReference type="RefSeq" id="XP_040628394.1">
    <property type="nucleotide sequence ID" value="XM_040768578.1"/>
</dbReference>
<feature type="compositionally biased region" description="Basic and acidic residues" evidence="1">
    <location>
        <begin position="353"/>
        <end position="364"/>
    </location>
</feature>
<feature type="region of interest" description="Disordered" evidence="1">
    <location>
        <begin position="839"/>
        <end position="883"/>
    </location>
</feature>
<feature type="compositionally biased region" description="Basic residues" evidence="1">
    <location>
        <begin position="1012"/>
        <end position="1022"/>
    </location>
</feature>
<protein>
    <recommendedName>
        <fullName evidence="4">FHA domain-containing protein</fullName>
    </recommendedName>
</protein>
<evidence type="ECO:0008006" key="4">
    <source>
        <dbReference type="Google" id="ProtNLM"/>
    </source>
</evidence>
<gene>
    <name evidence="2" type="ORF">DACRYDRAFT_108047</name>
</gene>
<reference evidence="2 3" key="1">
    <citation type="journal article" date="2012" name="Science">
        <title>The Paleozoic origin of enzymatic lignin decomposition reconstructed from 31 fungal genomes.</title>
        <authorList>
            <person name="Floudas D."/>
            <person name="Binder M."/>
            <person name="Riley R."/>
            <person name="Barry K."/>
            <person name="Blanchette R.A."/>
            <person name="Henrissat B."/>
            <person name="Martinez A.T."/>
            <person name="Otillar R."/>
            <person name="Spatafora J.W."/>
            <person name="Yadav J.S."/>
            <person name="Aerts A."/>
            <person name="Benoit I."/>
            <person name="Boyd A."/>
            <person name="Carlson A."/>
            <person name="Copeland A."/>
            <person name="Coutinho P.M."/>
            <person name="de Vries R.P."/>
            <person name="Ferreira P."/>
            <person name="Findley K."/>
            <person name="Foster B."/>
            <person name="Gaskell J."/>
            <person name="Glotzer D."/>
            <person name="Gorecki P."/>
            <person name="Heitman J."/>
            <person name="Hesse C."/>
            <person name="Hori C."/>
            <person name="Igarashi K."/>
            <person name="Jurgens J.A."/>
            <person name="Kallen N."/>
            <person name="Kersten P."/>
            <person name="Kohler A."/>
            <person name="Kuees U."/>
            <person name="Kumar T.K.A."/>
            <person name="Kuo A."/>
            <person name="LaButti K."/>
            <person name="Larrondo L.F."/>
            <person name="Lindquist E."/>
            <person name="Ling A."/>
            <person name="Lombard V."/>
            <person name="Lucas S."/>
            <person name="Lundell T."/>
            <person name="Martin R."/>
            <person name="McLaughlin D.J."/>
            <person name="Morgenstern I."/>
            <person name="Morin E."/>
            <person name="Murat C."/>
            <person name="Nagy L.G."/>
            <person name="Nolan M."/>
            <person name="Ohm R.A."/>
            <person name="Patyshakuliyeva A."/>
            <person name="Rokas A."/>
            <person name="Ruiz-Duenas F.J."/>
            <person name="Sabat G."/>
            <person name="Salamov A."/>
            <person name="Samejima M."/>
            <person name="Schmutz J."/>
            <person name="Slot J.C."/>
            <person name="St John F."/>
            <person name="Stenlid J."/>
            <person name="Sun H."/>
            <person name="Sun S."/>
            <person name="Syed K."/>
            <person name="Tsang A."/>
            <person name="Wiebenga A."/>
            <person name="Young D."/>
            <person name="Pisabarro A."/>
            <person name="Eastwood D.C."/>
            <person name="Martin F."/>
            <person name="Cullen D."/>
            <person name="Grigoriev I.V."/>
            <person name="Hibbett D.S."/>
        </authorList>
    </citation>
    <scope>NUCLEOTIDE SEQUENCE [LARGE SCALE GENOMIC DNA]</scope>
    <source>
        <strain evidence="2 3">DJM-731 SS1</strain>
    </source>
</reference>
<feature type="compositionally biased region" description="Polar residues" evidence="1">
    <location>
        <begin position="457"/>
        <end position="467"/>
    </location>
</feature>
<evidence type="ECO:0000256" key="1">
    <source>
        <dbReference type="SAM" id="MobiDB-lite"/>
    </source>
</evidence>
<feature type="compositionally biased region" description="Low complexity" evidence="1">
    <location>
        <begin position="625"/>
        <end position="636"/>
    </location>
</feature>
<feature type="compositionally biased region" description="Polar residues" evidence="1">
    <location>
        <begin position="950"/>
        <end position="959"/>
    </location>
</feature>